<evidence type="ECO:0000256" key="1">
    <source>
        <dbReference type="ARBA" id="ARBA00000085"/>
    </source>
</evidence>
<dbReference type="SUPFAM" id="SSF55874">
    <property type="entry name" value="ATPase domain of HSP90 chaperone/DNA topoisomerase II/histidine kinase"/>
    <property type="match status" value="1"/>
</dbReference>
<feature type="domain" description="Histidine kinase" evidence="4">
    <location>
        <begin position="229"/>
        <end position="433"/>
    </location>
</feature>
<evidence type="ECO:0000313" key="6">
    <source>
        <dbReference type="Proteomes" id="UP000093366"/>
    </source>
</evidence>
<dbReference type="Pfam" id="PF02518">
    <property type="entry name" value="HATPase_c"/>
    <property type="match status" value="1"/>
</dbReference>
<dbReference type="EC" id="2.7.13.3" evidence="2"/>
<sequence length="433" mass="48745">MNNSMLWVAFIGQIAFFVSTYLYVNQHPWLLLIAGISFNGVIGYMFHQRSKQIKNADRSLEQGLLSLMDSDFSVSIPTDKEDNRGPIFELFNQCADKLRKERQHLYQREMLLDKVLNTSPVVTFLVDINQKIIFANRAAELMFNDGNSILGYSWSEVCTNLNSDFVQALQQSGESIFTLKNSQGEEQAWHLAKSGVRIHQANNTLYLLKSITNELSRQEVQTWKKVIRVISHELNNSIAPISSMCHSGQLLAQNLDEPRLDRVFSSISRRIGHLNEFIKGYGALSKLKIPDKRLVDWTTLFDQIGALYRFDLITDIPNVEVYADEHQIEQVLINILKNAHEAQSETDKVSQVTMAISAVKPHGISIEISDTGLGMAPEVLENALLPFYSTKHAGTGLGLALCREIIEAHQGKLSFYNRKSGGLTVSIFLPSAL</sequence>
<feature type="transmembrane region" description="Helical" evidence="3">
    <location>
        <begin position="29"/>
        <end position="46"/>
    </location>
</feature>
<comment type="caution">
    <text evidence="5">The sequence shown here is derived from an EMBL/GenBank/DDBJ whole genome shotgun (WGS) entry which is preliminary data.</text>
</comment>
<dbReference type="InterPro" id="IPR000014">
    <property type="entry name" value="PAS"/>
</dbReference>
<dbReference type="PANTHER" id="PTHR43065">
    <property type="entry name" value="SENSOR HISTIDINE KINASE"/>
    <property type="match status" value="1"/>
</dbReference>
<dbReference type="InterPro" id="IPR036890">
    <property type="entry name" value="HATPase_C_sf"/>
</dbReference>
<evidence type="ECO:0000259" key="4">
    <source>
        <dbReference type="PROSITE" id="PS50109"/>
    </source>
</evidence>
<dbReference type="InterPro" id="IPR035965">
    <property type="entry name" value="PAS-like_dom_sf"/>
</dbReference>
<dbReference type="SUPFAM" id="SSF55785">
    <property type="entry name" value="PYP-like sensor domain (PAS domain)"/>
    <property type="match status" value="1"/>
</dbReference>
<dbReference type="EMBL" id="MAUJ01000003">
    <property type="protein sequence ID" value="OCQ21370.1"/>
    <property type="molecule type" value="Genomic_DNA"/>
</dbReference>
<keyword evidence="3" id="KW-0472">Membrane</keyword>
<dbReference type="PROSITE" id="PS50109">
    <property type="entry name" value="HIS_KIN"/>
    <property type="match status" value="1"/>
</dbReference>
<dbReference type="Pfam" id="PF13188">
    <property type="entry name" value="PAS_8"/>
    <property type="match status" value="1"/>
</dbReference>
<dbReference type="SMART" id="SM00387">
    <property type="entry name" value="HATPase_c"/>
    <property type="match status" value="1"/>
</dbReference>
<dbReference type="InterPro" id="IPR005467">
    <property type="entry name" value="His_kinase_dom"/>
</dbReference>
<feature type="transmembrane region" description="Helical" evidence="3">
    <location>
        <begin position="5"/>
        <end position="23"/>
    </location>
</feature>
<dbReference type="GO" id="GO:0000155">
    <property type="term" value="F:phosphorelay sensor kinase activity"/>
    <property type="evidence" value="ECO:0007669"/>
    <property type="project" value="InterPro"/>
</dbReference>
<comment type="catalytic activity">
    <reaction evidence="1">
        <text>ATP + protein L-histidine = ADP + protein N-phospho-L-histidine.</text>
        <dbReference type="EC" id="2.7.13.3"/>
    </reaction>
</comment>
<dbReference type="Gene3D" id="3.30.450.20">
    <property type="entry name" value="PAS domain"/>
    <property type="match status" value="1"/>
</dbReference>
<dbReference type="InterPro" id="IPR003594">
    <property type="entry name" value="HATPase_dom"/>
</dbReference>
<dbReference type="InterPro" id="IPR004358">
    <property type="entry name" value="Sig_transdc_His_kin-like_C"/>
</dbReference>
<dbReference type="InterPro" id="IPR036097">
    <property type="entry name" value="HisK_dim/P_sf"/>
</dbReference>
<protein>
    <recommendedName>
        <fullName evidence="2">histidine kinase</fullName>
        <ecNumber evidence="2">2.7.13.3</ecNumber>
    </recommendedName>
</protein>
<accession>A0A1C0TR23</accession>
<evidence type="ECO:0000313" key="5">
    <source>
        <dbReference type="EMBL" id="OCQ21370.1"/>
    </source>
</evidence>
<proteinExistence type="predicted"/>
<gene>
    <name evidence="5" type="ORF">A7985_12175</name>
</gene>
<dbReference type="Gene3D" id="3.30.565.10">
    <property type="entry name" value="Histidine kinase-like ATPase, C-terminal domain"/>
    <property type="match status" value="1"/>
</dbReference>
<name>A0A1C0TR23_9GAMM</name>
<dbReference type="SMART" id="SM00091">
    <property type="entry name" value="PAS"/>
    <property type="match status" value="1"/>
</dbReference>
<dbReference type="SUPFAM" id="SSF47384">
    <property type="entry name" value="Homodimeric domain of signal transducing histidine kinase"/>
    <property type="match status" value="1"/>
</dbReference>
<keyword evidence="3" id="KW-0812">Transmembrane</keyword>
<dbReference type="PANTHER" id="PTHR43065:SF51">
    <property type="entry name" value="HISTIDINE KINASE"/>
    <property type="match status" value="1"/>
</dbReference>
<organism evidence="5 6">
    <name type="scientific">Pseudoalteromonas luteoviolacea</name>
    <dbReference type="NCBI Taxonomy" id="43657"/>
    <lineage>
        <taxon>Bacteria</taxon>
        <taxon>Pseudomonadati</taxon>
        <taxon>Pseudomonadota</taxon>
        <taxon>Gammaproteobacteria</taxon>
        <taxon>Alteromonadales</taxon>
        <taxon>Pseudoalteromonadaceae</taxon>
        <taxon>Pseudoalteromonas</taxon>
    </lineage>
</organism>
<dbReference type="Proteomes" id="UP000093366">
    <property type="component" value="Unassembled WGS sequence"/>
</dbReference>
<keyword evidence="3" id="KW-1133">Transmembrane helix</keyword>
<reference evidence="6" key="1">
    <citation type="submission" date="2016-07" db="EMBL/GenBank/DDBJ databases">
        <authorList>
            <person name="Florea S."/>
            <person name="Webb J.S."/>
            <person name="Jaromczyk J."/>
            <person name="Schardl C.L."/>
        </authorList>
    </citation>
    <scope>NUCLEOTIDE SEQUENCE [LARGE SCALE GENOMIC DNA]</scope>
    <source>
        <strain evidence="6">IPB1</strain>
    </source>
</reference>
<dbReference type="PRINTS" id="PR00344">
    <property type="entry name" value="BCTRLSENSOR"/>
</dbReference>
<evidence type="ECO:0000256" key="3">
    <source>
        <dbReference type="SAM" id="Phobius"/>
    </source>
</evidence>
<dbReference type="AlphaFoldDB" id="A0A1C0TR23"/>
<evidence type="ECO:0000256" key="2">
    <source>
        <dbReference type="ARBA" id="ARBA00012438"/>
    </source>
</evidence>